<sequence>MTDSPTVAVIVPAFNRAALLPRAIASIWATGYPALEVLIVDDGSNDDTGAVANTLAVSAPPGRCRVLRHPDGANHGVSATRNLGIRATRSEWIAFLDADDAYLPNRFECLRNTQPQIDGYFGTARIVVEGEDDTGRAWLAQGSDLFGIRERVTGRALLDQLLAGRCWAISAITVRRSLLDRTGLFDPEKHIAEDCDLWMRLGCVGRLEPVHLDDPISLYYRDGANSYHYDVAHRAANLRVLLDTRRWARTVGLPATQRGLIAAAARNYARRTLVAAFEARRPEVGREVFRMMLAARQYRFFLDPQVWRVQRAMGRIC</sequence>
<dbReference type="PANTHER" id="PTHR22916">
    <property type="entry name" value="GLYCOSYLTRANSFERASE"/>
    <property type="match status" value="1"/>
</dbReference>
<dbReference type="AlphaFoldDB" id="A0A9X0WIE8"/>
<dbReference type="Proteomes" id="UP001138802">
    <property type="component" value="Unassembled WGS sequence"/>
</dbReference>
<keyword evidence="3" id="KW-1185">Reference proteome</keyword>
<dbReference type="InterPro" id="IPR029044">
    <property type="entry name" value="Nucleotide-diphossugar_trans"/>
</dbReference>
<dbReference type="PANTHER" id="PTHR22916:SF3">
    <property type="entry name" value="UDP-GLCNAC:BETAGAL BETA-1,3-N-ACETYLGLUCOSAMINYLTRANSFERASE-LIKE PROTEIN 1"/>
    <property type="match status" value="1"/>
</dbReference>
<feature type="domain" description="Glycosyltransferase 2-like" evidence="1">
    <location>
        <begin position="9"/>
        <end position="114"/>
    </location>
</feature>
<protein>
    <recommendedName>
        <fullName evidence="1">Glycosyltransferase 2-like domain-containing protein</fullName>
    </recommendedName>
</protein>
<evidence type="ECO:0000259" key="1">
    <source>
        <dbReference type="Pfam" id="PF00535"/>
    </source>
</evidence>
<evidence type="ECO:0000313" key="3">
    <source>
        <dbReference type="Proteomes" id="UP001138802"/>
    </source>
</evidence>
<dbReference type="Gene3D" id="3.90.550.10">
    <property type="entry name" value="Spore Coat Polysaccharide Biosynthesis Protein SpsA, Chain A"/>
    <property type="match status" value="1"/>
</dbReference>
<dbReference type="GO" id="GO:0016758">
    <property type="term" value="F:hexosyltransferase activity"/>
    <property type="evidence" value="ECO:0007669"/>
    <property type="project" value="UniProtKB-ARBA"/>
</dbReference>
<evidence type="ECO:0000313" key="2">
    <source>
        <dbReference type="EMBL" id="MBK1645086.1"/>
    </source>
</evidence>
<dbReference type="RefSeq" id="WP_200387893.1">
    <property type="nucleotide sequence ID" value="NZ_NRSD01000009.1"/>
</dbReference>
<dbReference type="EMBL" id="NRSD01000009">
    <property type="protein sequence ID" value="MBK1645086.1"/>
    <property type="molecule type" value="Genomic_DNA"/>
</dbReference>
<dbReference type="PROSITE" id="PS00139">
    <property type="entry name" value="THIOL_PROTEASE_CYS"/>
    <property type="match status" value="1"/>
</dbReference>
<dbReference type="InterPro" id="IPR000169">
    <property type="entry name" value="Pept_cys_AS"/>
</dbReference>
<accession>A0A9X0WIE8</accession>
<organism evidence="2 3">
    <name type="scientific">Thiocapsa imhoffii</name>
    <dbReference type="NCBI Taxonomy" id="382777"/>
    <lineage>
        <taxon>Bacteria</taxon>
        <taxon>Pseudomonadati</taxon>
        <taxon>Pseudomonadota</taxon>
        <taxon>Gammaproteobacteria</taxon>
        <taxon>Chromatiales</taxon>
        <taxon>Chromatiaceae</taxon>
        <taxon>Thiocapsa</taxon>
    </lineage>
</organism>
<reference evidence="2 3" key="1">
    <citation type="journal article" date="2020" name="Microorganisms">
        <title>Osmotic Adaptation and Compatible Solute Biosynthesis of Phototrophic Bacteria as Revealed from Genome Analyses.</title>
        <authorList>
            <person name="Imhoff J.F."/>
            <person name="Rahn T."/>
            <person name="Kunzel S."/>
            <person name="Keller A."/>
            <person name="Neulinger S.C."/>
        </authorList>
    </citation>
    <scope>NUCLEOTIDE SEQUENCE [LARGE SCALE GENOMIC DNA]</scope>
    <source>
        <strain evidence="2 3">DSM 21303</strain>
    </source>
</reference>
<dbReference type="InterPro" id="IPR001173">
    <property type="entry name" value="Glyco_trans_2-like"/>
</dbReference>
<dbReference type="Pfam" id="PF00535">
    <property type="entry name" value="Glycos_transf_2"/>
    <property type="match status" value="1"/>
</dbReference>
<comment type="caution">
    <text evidence="2">The sequence shown here is derived from an EMBL/GenBank/DDBJ whole genome shotgun (WGS) entry which is preliminary data.</text>
</comment>
<dbReference type="SUPFAM" id="SSF53448">
    <property type="entry name" value="Nucleotide-diphospho-sugar transferases"/>
    <property type="match status" value="1"/>
</dbReference>
<proteinExistence type="predicted"/>
<name>A0A9X0WIE8_9GAMM</name>
<gene>
    <name evidence="2" type="ORF">CKO25_10560</name>
</gene>